<keyword evidence="2" id="KW-1185">Reference proteome</keyword>
<evidence type="ECO:0000313" key="1">
    <source>
        <dbReference type="EMBL" id="TVU14922.1"/>
    </source>
</evidence>
<name>A0A5J9TU63_9POAL</name>
<organism evidence="1 2">
    <name type="scientific">Eragrostis curvula</name>
    <name type="common">weeping love grass</name>
    <dbReference type="NCBI Taxonomy" id="38414"/>
    <lineage>
        <taxon>Eukaryota</taxon>
        <taxon>Viridiplantae</taxon>
        <taxon>Streptophyta</taxon>
        <taxon>Embryophyta</taxon>
        <taxon>Tracheophyta</taxon>
        <taxon>Spermatophyta</taxon>
        <taxon>Magnoliopsida</taxon>
        <taxon>Liliopsida</taxon>
        <taxon>Poales</taxon>
        <taxon>Poaceae</taxon>
        <taxon>PACMAD clade</taxon>
        <taxon>Chloridoideae</taxon>
        <taxon>Eragrostideae</taxon>
        <taxon>Eragrostidinae</taxon>
        <taxon>Eragrostis</taxon>
    </lineage>
</organism>
<dbReference type="Gramene" id="TVU14922">
    <property type="protein sequence ID" value="TVU14922"/>
    <property type="gene ID" value="EJB05_38419"/>
</dbReference>
<reference evidence="1 2" key="1">
    <citation type="journal article" date="2019" name="Sci. Rep.">
        <title>A high-quality genome of Eragrostis curvula grass provides insights into Poaceae evolution and supports new strategies to enhance forage quality.</title>
        <authorList>
            <person name="Carballo J."/>
            <person name="Santos B.A.C.M."/>
            <person name="Zappacosta D."/>
            <person name="Garbus I."/>
            <person name="Selva J.P."/>
            <person name="Gallo C.A."/>
            <person name="Diaz A."/>
            <person name="Albertini E."/>
            <person name="Caccamo M."/>
            <person name="Echenique V."/>
        </authorList>
    </citation>
    <scope>NUCLEOTIDE SEQUENCE [LARGE SCALE GENOMIC DNA]</scope>
    <source>
        <strain evidence="2">cv. Victoria</strain>
        <tissue evidence="1">Leaf</tissue>
    </source>
</reference>
<sequence>MLLEVSVHRMNSIENADEPVSLHTKPASSKMGVHRVGTKVMPHDPCLSISMVSWDKSSLMYCAVEGALFIHGCHHSVYLFAVVKQLIIRLILFDQVPKQGTIIIFSIQCLVQPYRRIWDIHCAQN</sequence>
<dbReference type="OrthoDB" id="624774at2759"/>
<evidence type="ECO:0000313" key="2">
    <source>
        <dbReference type="Proteomes" id="UP000324897"/>
    </source>
</evidence>
<dbReference type="AlphaFoldDB" id="A0A5J9TU63"/>
<dbReference type="Proteomes" id="UP000324897">
    <property type="component" value="Unassembled WGS sequence"/>
</dbReference>
<gene>
    <name evidence="1" type="ORF">EJB05_38419</name>
</gene>
<proteinExistence type="predicted"/>
<feature type="non-terminal residue" evidence="1">
    <location>
        <position position="125"/>
    </location>
</feature>
<comment type="caution">
    <text evidence="1">The sequence shown here is derived from an EMBL/GenBank/DDBJ whole genome shotgun (WGS) entry which is preliminary data.</text>
</comment>
<protein>
    <submittedName>
        <fullName evidence="1">Uncharacterized protein</fullName>
    </submittedName>
</protein>
<accession>A0A5J9TU63</accession>
<dbReference type="EMBL" id="RWGY01000031">
    <property type="protein sequence ID" value="TVU14922.1"/>
    <property type="molecule type" value="Genomic_DNA"/>
</dbReference>